<sequence length="491" mass="57075">MGFFNKLTRDYFWKNLYIFRTDQHDQHQATEEYNPWAFHSNASLGIPRQEKGIKRVCNSEQLIKPRMSFFKSFRFKKSQRDKQRTASRRHKASRPLEIECYGEPQELKKPRRTMQITHYSSIRSLQQKTQSEEQVSEKAAFLGRNVSRHLVKTGVRAYTFNMARWAVGPPLAHLYKYNIRDYYSHVSLRNPFIEEESEKVHGRFFTKPNQKKPLIDPHQPDFTLEESKKFLRGLAAELNGVSRGPACLREYKAYVPEDLNKPKKSIQMPITDNSIKNLPQKNMSELPHHSKPKSEKAGGLKIPKKEWENITRPSVMLDPNTANPTLNLSDDGRSVRTKTHEEFHSSQSYYGYQRTSEHQYNGWTCVQAREGYSTGRHYWEVDVKGKCDWRIGVVSEFAPRNGFINLNTDVGYWTLRLQLGSLMAMTVPVTKLNQAVPSKIGVLLDMEGSQVSFYDAMKMTHIYTFQADFSKRGNIYPVFGTVETDKPLRII</sequence>
<dbReference type="InterPro" id="IPR043136">
    <property type="entry name" value="B30.2/SPRY_sf"/>
</dbReference>
<accession>A0A2D0R761</accession>
<feature type="region of interest" description="Disordered" evidence="1">
    <location>
        <begin position="275"/>
        <end position="300"/>
    </location>
</feature>
<dbReference type="Pfam" id="PF13765">
    <property type="entry name" value="PRY"/>
    <property type="match status" value="1"/>
</dbReference>
<evidence type="ECO:0000313" key="3">
    <source>
        <dbReference type="Proteomes" id="UP000221080"/>
    </source>
</evidence>
<dbReference type="PROSITE" id="PS50188">
    <property type="entry name" value="B302_SPRY"/>
    <property type="match status" value="1"/>
</dbReference>
<keyword evidence="3" id="KW-1185">Reference proteome</keyword>
<dbReference type="Pfam" id="PF00622">
    <property type="entry name" value="SPRY"/>
    <property type="match status" value="1"/>
</dbReference>
<dbReference type="InterPro" id="IPR050143">
    <property type="entry name" value="TRIM/RBCC"/>
</dbReference>
<dbReference type="InterPro" id="IPR013320">
    <property type="entry name" value="ConA-like_dom_sf"/>
</dbReference>
<dbReference type="AlphaFoldDB" id="A0A2D0R761"/>
<reference evidence="3" key="1">
    <citation type="journal article" date="2016" name="Nat. Commun.">
        <title>The channel catfish genome sequence provides insights into the evolution of scale formation in teleosts.</title>
        <authorList>
            <person name="Liu Z."/>
            <person name="Liu S."/>
            <person name="Yao J."/>
            <person name="Bao L."/>
            <person name="Zhang J."/>
            <person name="Li Y."/>
            <person name="Jiang C."/>
            <person name="Sun L."/>
            <person name="Wang R."/>
            <person name="Zhang Y."/>
            <person name="Zhou T."/>
            <person name="Zeng Q."/>
            <person name="Fu Q."/>
            <person name="Gao S."/>
            <person name="Li N."/>
            <person name="Koren S."/>
            <person name="Jiang Y."/>
            <person name="Zimin A."/>
            <person name="Xu P."/>
            <person name="Phillippy A.M."/>
            <person name="Geng X."/>
            <person name="Song L."/>
            <person name="Sun F."/>
            <person name="Li C."/>
            <person name="Wang X."/>
            <person name="Chen A."/>
            <person name="Jin Y."/>
            <person name="Yuan Z."/>
            <person name="Yang Y."/>
            <person name="Tan S."/>
            <person name="Peatman E."/>
            <person name="Lu J."/>
            <person name="Qin Z."/>
            <person name="Dunham R."/>
            <person name="Li Z."/>
            <person name="Sonstegard T."/>
            <person name="Feng J."/>
            <person name="Danzmann R.G."/>
            <person name="Schroeder S."/>
            <person name="Scheffler B."/>
            <person name="Duke M.V."/>
            <person name="Ballard L."/>
            <person name="Kucuktas H."/>
            <person name="Kaltenboeck L."/>
            <person name="Liu H."/>
            <person name="Armbruster J."/>
            <person name="Xie Y."/>
            <person name="Kirby M.L."/>
            <person name="Tian Y."/>
            <person name="Flanagan M.E."/>
            <person name="Mu W."/>
            <person name="Waldbieser G.C."/>
        </authorList>
    </citation>
    <scope>NUCLEOTIDE SEQUENCE [LARGE SCALE GENOMIC DNA]</scope>
    <source>
        <strain evidence="3">SDA103</strain>
    </source>
</reference>
<dbReference type="InterPro" id="IPR003879">
    <property type="entry name" value="Butyrophylin_SPRY"/>
</dbReference>
<name>A0A2D0R761_ICTPU</name>
<dbReference type="Proteomes" id="UP000221080">
    <property type="component" value="Chromosome 6"/>
</dbReference>
<dbReference type="Gene3D" id="2.60.120.920">
    <property type="match status" value="1"/>
</dbReference>
<dbReference type="PRINTS" id="PR01407">
    <property type="entry name" value="BUTYPHLNCDUF"/>
</dbReference>
<dbReference type="PANTHER" id="PTHR24103">
    <property type="entry name" value="E3 UBIQUITIN-PROTEIN LIGASE TRIM"/>
    <property type="match status" value="1"/>
</dbReference>
<dbReference type="SUPFAM" id="SSF49899">
    <property type="entry name" value="Concanavalin A-like lectins/glucanases"/>
    <property type="match status" value="1"/>
</dbReference>
<feature type="compositionally biased region" description="Basic and acidic residues" evidence="1">
    <location>
        <begin position="286"/>
        <end position="300"/>
    </location>
</feature>
<dbReference type="InterPro" id="IPR001870">
    <property type="entry name" value="B30.2/SPRY"/>
</dbReference>
<feature type="region of interest" description="Disordered" evidence="1">
    <location>
        <begin position="315"/>
        <end position="334"/>
    </location>
</feature>
<evidence type="ECO:0000256" key="1">
    <source>
        <dbReference type="SAM" id="MobiDB-lite"/>
    </source>
</evidence>
<dbReference type="KEGG" id="ipu:108266618"/>
<dbReference type="RefSeq" id="XP_017325660.1">
    <property type="nucleotide sequence ID" value="XM_017470171.3"/>
</dbReference>
<dbReference type="InterPro" id="IPR003877">
    <property type="entry name" value="SPRY_dom"/>
</dbReference>
<feature type="domain" description="B30.2/SPRY" evidence="2">
    <location>
        <begin position="294"/>
        <end position="491"/>
    </location>
</feature>
<dbReference type="OrthoDB" id="128536at2759"/>
<gene>
    <name evidence="4" type="primary">si:dkey-18p12.4</name>
</gene>
<reference evidence="4" key="2">
    <citation type="submission" date="2025-08" db="UniProtKB">
        <authorList>
            <consortium name="RefSeq"/>
        </authorList>
    </citation>
    <scope>IDENTIFICATION</scope>
    <source>
        <tissue evidence="4">Blood</tissue>
    </source>
</reference>
<dbReference type="STRING" id="7998.ENSIPUP00000017226"/>
<evidence type="ECO:0000313" key="4">
    <source>
        <dbReference type="RefSeq" id="XP_017325660.1"/>
    </source>
</evidence>
<evidence type="ECO:0000259" key="2">
    <source>
        <dbReference type="PROSITE" id="PS50188"/>
    </source>
</evidence>
<dbReference type="GeneID" id="108266618"/>
<proteinExistence type="predicted"/>
<protein>
    <submittedName>
        <fullName evidence="4">SPRY_PRY_C-I_1 domain-containing protein isoform X1</fullName>
    </submittedName>
</protein>
<dbReference type="InterPro" id="IPR006574">
    <property type="entry name" value="PRY"/>
</dbReference>
<organism evidence="3 4">
    <name type="scientific">Ictalurus punctatus</name>
    <name type="common">Channel catfish</name>
    <name type="synonym">Silurus punctatus</name>
    <dbReference type="NCBI Taxonomy" id="7998"/>
    <lineage>
        <taxon>Eukaryota</taxon>
        <taxon>Metazoa</taxon>
        <taxon>Chordata</taxon>
        <taxon>Craniata</taxon>
        <taxon>Vertebrata</taxon>
        <taxon>Euteleostomi</taxon>
        <taxon>Actinopterygii</taxon>
        <taxon>Neopterygii</taxon>
        <taxon>Teleostei</taxon>
        <taxon>Ostariophysi</taxon>
        <taxon>Siluriformes</taxon>
        <taxon>Ictaluridae</taxon>
        <taxon>Ictalurus</taxon>
    </lineage>
</organism>
<dbReference type="SMART" id="SM00449">
    <property type="entry name" value="SPRY"/>
    <property type="match status" value="1"/>
</dbReference>